<keyword evidence="1" id="KW-1133">Transmembrane helix</keyword>
<comment type="caution">
    <text evidence="2">The sequence shown here is derived from an EMBL/GenBank/DDBJ whole genome shotgun (WGS) entry which is preliminary data.</text>
</comment>
<protein>
    <submittedName>
        <fullName evidence="2">ABC transporter permease</fullName>
    </submittedName>
</protein>
<dbReference type="PANTHER" id="PTHR37305">
    <property type="entry name" value="INTEGRAL MEMBRANE PROTEIN-RELATED"/>
    <property type="match status" value="1"/>
</dbReference>
<evidence type="ECO:0000313" key="2">
    <source>
        <dbReference type="EMBL" id="NGO69776.1"/>
    </source>
</evidence>
<evidence type="ECO:0000256" key="1">
    <source>
        <dbReference type="SAM" id="Phobius"/>
    </source>
</evidence>
<keyword evidence="1" id="KW-0472">Membrane</keyword>
<dbReference type="AlphaFoldDB" id="A0A6G4WWW5"/>
<evidence type="ECO:0000313" key="3">
    <source>
        <dbReference type="Proteomes" id="UP000477722"/>
    </source>
</evidence>
<organism evidence="2 3">
    <name type="scientific">Streptomyces boncukensis</name>
    <dbReference type="NCBI Taxonomy" id="2711219"/>
    <lineage>
        <taxon>Bacteria</taxon>
        <taxon>Bacillati</taxon>
        <taxon>Actinomycetota</taxon>
        <taxon>Actinomycetes</taxon>
        <taxon>Kitasatosporales</taxon>
        <taxon>Streptomycetaceae</taxon>
        <taxon>Streptomyces</taxon>
    </lineage>
</organism>
<proteinExistence type="predicted"/>
<keyword evidence="3" id="KW-1185">Reference proteome</keyword>
<feature type="transmembrane region" description="Helical" evidence="1">
    <location>
        <begin position="179"/>
        <end position="203"/>
    </location>
</feature>
<dbReference type="PANTHER" id="PTHR37305:SF1">
    <property type="entry name" value="MEMBRANE PROTEIN"/>
    <property type="match status" value="1"/>
</dbReference>
<keyword evidence="1" id="KW-0812">Transmembrane</keyword>
<gene>
    <name evidence="2" type="ORF">G5C65_15705</name>
</gene>
<reference evidence="2 3" key="1">
    <citation type="submission" date="2020-02" db="EMBL/GenBank/DDBJ databases">
        <title>Whole-genome analyses of novel actinobacteria.</title>
        <authorList>
            <person name="Sahin N."/>
            <person name="Tatar D."/>
        </authorList>
    </citation>
    <scope>NUCLEOTIDE SEQUENCE [LARGE SCALE GENOMIC DNA]</scope>
    <source>
        <strain evidence="2 3">SB3404</strain>
    </source>
</reference>
<dbReference type="EMBL" id="JAAKZZ010000139">
    <property type="protein sequence ID" value="NGO69776.1"/>
    <property type="molecule type" value="Genomic_DNA"/>
</dbReference>
<feature type="transmembrane region" description="Helical" evidence="1">
    <location>
        <begin position="61"/>
        <end position="85"/>
    </location>
</feature>
<feature type="transmembrane region" description="Helical" evidence="1">
    <location>
        <begin position="106"/>
        <end position="130"/>
    </location>
</feature>
<sequence>MPRVIHSEWIKLRSVRSTTLALALTVVVLIGVGLISSATMGETFAKGADVDDAPFTPTSPVGATLGGVFFAQLLTGALGVLVMSVEYSTGMIRATLSAVPTRLPVLWAKTLVFGGTLFVLTLAATLIAFFSGAALLESHQVGPTLSDPGALRAVLTTPVYLAGIGVLGIAFATLLRSTALGVSVISFMVFLLDSLAGLLPSAIASDVVKVLPASAGNAFMSAQHDPDLLGPWAGLAVFCGYLALALAAATVVLKRRDA</sequence>
<feature type="transmembrane region" description="Helical" evidence="1">
    <location>
        <begin position="150"/>
        <end position="172"/>
    </location>
</feature>
<accession>A0A6G4WWW5</accession>
<name>A0A6G4WWW5_9ACTN</name>
<feature type="transmembrane region" description="Helical" evidence="1">
    <location>
        <begin position="20"/>
        <end position="41"/>
    </location>
</feature>
<feature type="transmembrane region" description="Helical" evidence="1">
    <location>
        <begin position="229"/>
        <end position="253"/>
    </location>
</feature>
<dbReference type="Proteomes" id="UP000477722">
    <property type="component" value="Unassembled WGS sequence"/>
</dbReference>